<keyword evidence="2" id="KW-1185">Reference proteome</keyword>
<comment type="caution">
    <text evidence="1">The sequence shown here is derived from an EMBL/GenBank/DDBJ whole genome shotgun (WGS) entry which is preliminary data.</text>
</comment>
<dbReference type="OrthoDB" id="334160at2"/>
<sequence length="820" mass="94932">MGIKSDYAGQYLTGQNETIIYEGNRVSSVILMLQGKLDVLLSPFDKAPNGGECTADDSCRLFTLDQNTFLSINDILKSGKNSFSLRSREACNLYCFPASSANGIRDIMNTQKDYSTYIVSSLATLIDLSYDSYQKLLPICRSLDILVKNLSVYYWAIKDKYYFKYSPEIENLDYYKNAYQEAKDNGVHIFPVDTDSLSNTYICENCSEAEDEIDGADFDYFSKLLNVPLEQRKGFFNSESYVCEYHIKNGSELMESLVGEIKNKLSKLYSNINCLYTAPVNLMSSYAKITVDSKDDKEAALTIYGIMEQSAVVIANCISRLQNEFDCFSSITVSKINEMVEAVKDKAFINRITQNDDGTYSGNELPKELENSLDKILTICGCTMDFKDSFNKRLCHFRALKDKSASDSEARELRSSLTGDFFTVYEAAFKKAQESEQYPKIISMFLNFGYMDERLVTKEQAIALYRLCDKEYQKSRFNIYNSTKWLQEIYSNKKEPSINDFGQDYYDVFRDMKKRKIVTDLDKPAYEKDFNAKISFEINNMLKTNQKVCHGHMSSYFPILHRDIITRDLEKAVVTPHKITDAIMNILETDFSVFYREIWYKNEKKNIEKEPIMKEILPDIIIVPTFGSRASMWQEITGRGRNTPGRFIFPAFTDENIYDMVLKLMGTFRWELCRTMMGVAWNDITEKSLTSEYTDYIQFYKKNHDLSEEAKGKIKVQIQKNRNMMKDIFTSDYDIWINYESKGILRLNKIARSILFRHCPLPIEQRTNLAKQPAFADLCMQLNTTRAKTAKSLTNRYNKLFKNGPMDEDMEANLIFYRDL</sequence>
<dbReference type="RefSeq" id="WP_004618868.1">
    <property type="nucleotide sequence ID" value="NZ_ACXX02000005.1"/>
</dbReference>
<evidence type="ECO:0000313" key="2">
    <source>
        <dbReference type="Proteomes" id="UP000003860"/>
    </source>
</evidence>
<evidence type="ECO:0008006" key="3">
    <source>
        <dbReference type="Google" id="ProtNLM"/>
    </source>
</evidence>
<name>F1TCC2_9FIRM</name>
<dbReference type="eggNOG" id="COG0664">
    <property type="taxonomic scope" value="Bacteria"/>
</dbReference>
<gene>
    <name evidence="1" type="ORF">Cpap_2723</name>
</gene>
<dbReference type="STRING" id="588581.Cpap_2723"/>
<dbReference type="Proteomes" id="UP000003860">
    <property type="component" value="Unassembled WGS sequence"/>
</dbReference>
<reference evidence="1" key="1">
    <citation type="submission" date="2009-07" db="EMBL/GenBank/DDBJ databases">
        <authorList>
            <consortium name="US DOE Joint Genome Institute (JGI-PGF)"/>
            <person name="Lucas S."/>
            <person name="Copeland A."/>
            <person name="Lapidus A."/>
            <person name="Glavina del Rio T."/>
            <person name="Tice H."/>
            <person name="Bruce D."/>
            <person name="Goodwin L."/>
            <person name="Pitluck S."/>
            <person name="Larimer F."/>
            <person name="Land M.L."/>
            <person name="Mouttaki H."/>
            <person name="He Z."/>
            <person name="Zhou J."/>
            <person name="Hemme C.L."/>
        </authorList>
    </citation>
    <scope>NUCLEOTIDE SEQUENCE</scope>
    <source>
        <strain evidence="1">DSM 2782</strain>
    </source>
</reference>
<organism evidence="1 2">
    <name type="scientific">Ruminiclostridium papyrosolvens DSM 2782</name>
    <dbReference type="NCBI Taxonomy" id="588581"/>
    <lineage>
        <taxon>Bacteria</taxon>
        <taxon>Bacillati</taxon>
        <taxon>Bacillota</taxon>
        <taxon>Clostridia</taxon>
        <taxon>Eubacteriales</taxon>
        <taxon>Oscillospiraceae</taxon>
        <taxon>Ruminiclostridium</taxon>
    </lineage>
</organism>
<proteinExistence type="predicted"/>
<evidence type="ECO:0000313" key="1">
    <source>
        <dbReference type="EMBL" id="EGD48037.1"/>
    </source>
</evidence>
<protein>
    <recommendedName>
        <fullName evidence="3">Cyclic nucleotide-binding protein</fullName>
    </recommendedName>
</protein>
<accession>F1TCC2</accession>
<reference evidence="1" key="2">
    <citation type="submission" date="2011-01" db="EMBL/GenBank/DDBJ databases">
        <title>The Non-contiguous Finished genome of Clostridium papyrosolvens.</title>
        <authorList>
            <person name="Lucas S."/>
            <person name="Copeland A."/>
            <person name="Lapidus A."/>
            <person name="Cheng J.-F."/>
            <person name="Goodwin L."/>
            <person name="Pitluck S."/>
            <person name="Misra M."/>
            <person name="Chertkov O."/>
            <person name="Detter J.C."/>
            <person name="Han C."/>
            <person name="Tapia R."/>
            <person name="Land M."/>
            <person name="Hauser L."/>
            <person name="Kyrpides N."/>
            <person name="Ivanova N."/>
            <person name="Pagani I."/>
            <person name="Mouttaki H."/>
            <person name="He Z."/>
            <person name="Zhou J."/>
            <person name="Hemme C.L."/>
            <person name="Woyke T."/>
        </authorList>
    </citation>
    <scope>NUCLEOTIDE SEQUENCE [LARGE SCALE GENOMIC DNA]</scope>
    <source>
        <strain evidence="1">DSM 2782</strain>
    </source>
</reference>
<dbReference type="AlphaFoldDB" id="F1TCC2"/>
<dbReference type="EMBL" id="ACXX02000005">
    <property type="protein sequence ID" value="EGD48037.1"/>
    <property type="molecule type" value="Genomic_DNA"/>
</dbReference>